<dbReference type="PANTHER" id="PTHR21294">
    <property type="entry name" value="ELECTRON TRANSFER FLAVOPROTEIN BETA-SUBUNIT"/>
    <property type="match status" value="1"/>
</dbReference>
<name>A0ABP8J5N5_9ACTN</name>
<evidence type="ECO:0000256" key="6">
    <source>
        <dbReference type="ARBA" id="ARBA00022982"/>
    </source>
</evidence>
<gene>
    <name evidence="11" type="ORF">GCM10023147_06810</name>
</gene>
<dbReference type="SMART" id="SM00893">
    <property type="entry name" value="ETF"/>
    <property type="match status" value="1"/>
</dbReference>
<comment type="similarity">
    <text evidence="2">Belongs to the ETF beta-subunit/FixA family.</text>
</comment>
<protein>
    <recommendedName>
        <fullName evidence="4">Electron transfer flavoprotein subunit beta</fullName>
    </recommendedName>
    <alternativeName>
        <fullName evidence="8">Electron transfer flavoprotein small subunit</fullName>
    </alternativeName>
</protein>
<sequence>MTNVVVLIKQVPDTGSERKLNDGDFRLDRSIDPVLDEINERAVEEALKIKEANGGEVTVLTAGPASATDAIRKALSMGADKAVHVQDDAIAGSDAVQTGLLLTYALGAIEGVDLVIAGNEATDGRVGAVPAIIAEALGLPQLTHLRKLTLDGDTVRGERETDEGIFELEATLPAVVSVNEKINEPRFPSFKGIMAAKKKEIRVLSVADINLEPTDVGAANAGTSVTGVTPKPAKQAGEKVVDEGDGGTKVAQFLITQKII</sequence>
<evidence type="ECO:0000256" key="2">
    <source>
        <dbReference type="ARBA" id="ARBA00007557"/>
    </source>
</evidence>
<evidence type="ECO:0000256" key="4">
    <source>
        <dbReference type="ARBA" id="ARBA00016797"/>
    </source>
</evidence>
<dbReference type="InterPro" id="IPR012255">
    <property type="entry name" value="ETF_b"/>
</dbReference>
<dbReference type="InterPro" id="IPR014730">
    <property type="entry name" value="ETF_a/b_N"/>
</dbReference>
<dbReference type="Proteomes" id="UP001500635">
    <property type="component" value="Unassembled WGS sequence"/>
</dbReference>
<dbReference type="EMBL" id="BAABFR010000006">
    <property type="protein sequence ID" value="GAA4385246.1"/>
    <property type="molecule type" value="Genomic_DNA"/>
</dbReference>
<dbReference type="Gene3D" id="3.40.50.620">
    <property type="entry name" value="HUPs"/>
    <property type="match status" value="1"/>
</dbReference>
<evidence type="ECO:0000259" key="10">
    <source>
        <dbReference type="SMART" id="SM00893"/>
    </source>
</evidence>
<accession>A0ABP8J5N5</accession>
<dbReference type="CDD" id="cd01714">
    <property type="entry name" value="ETF_beta"/>
    <property type="match status" value="1"/>
</dbReference>
<evidence type="ECO:0000256" key="5">
    <source>
        <dbReference type="ARBA" id="ARBA00022448"/>
    </source>
</evidence>
<dbReference type="PIRSF" id="PIRSF000090">
    <property type="entry name" value="Beta-ETF"/>
    <property type="match status" value="1"/>
</dbReference>
<keyword evidence="6" id="KW-0249">Electron transport</keyword>
<comment type="function">
    <text evidence="7">The electron transfer flavoprotein serves as a specific electron acceptor for other dehydrogenases. It transfers the electrons to the main respiratory chain via ETF-ubiquinone oxidoreductase (ETF dehydrogenase).</text>
</comment>
<comment type="subunit">
    <text evidence="3">Heterodimer of an alpha and a beta subunit.</text>
</comment>
<dbReference type="InterPro" id="IPR014729">
    <property type="entry name" value="Rossmann-like_a/b/a_fold"/>
</dbReference>
<dbReference type="Pfam" id="PF01012">
    <property type="entry name" value="ETF"/>
    <property type="match status" value="1"/>
</dbReference>
<comment type="cofactor">
    <cofactor evidence="1">
        <name>FAD</name>
        <dbReference type="ChEBI" id="CHEBI:57692"/>
    </cofactor>
</comment>
<dbReference type="InterPro" id="IPR033948">
    <property type="entry name" value="ETF_beta_N"/>
</dbReference>
<keyword evidence="5" id="KW-0813">Transport</keyword>
<evidence type="ECO:0000313" key="12">
    <source>
        <dbReference type="Proteomes" id="UP001500635"/>
    </source>
</evidence>
<dbReference type="InterPro" id="IPR000049">
    <property type="entry name" value="ET-Flavoprotein_bsu_CS"/>
</dbReference>
<reference evidence="12" key="1">
    <citation type="journal article" date="2019" name="Int. J. Syst. Evol. Microbiol.">
        <title>The Global Catalogue of Microorganisms (GCM) 10K type strain sequencing project: providing services to taxonomists for standard genome sequencing and annotation.</title>
        <authorList>
            <consortium name="The Broad Institute Genomics Platform"/>
            <consortium name="The Broad Institute Genome Sequencing Center for Infectious Disease"/>
            <person name="Wu L."/>
            <person name="Ma J."/>
        </authorList>
    </citation>
    <scope>NUCLEOTIDE SEQUENCE [LARGE SCALE GENOMIC DNA]</scope>
    <source>
        <strain evidence="12">JCM 17688</strain>
    </source>
</reference>
<evidence type="ECO:0000256" key="1">
    <source>
        <dbReference type="ARBA" id="ARBA00001974"/>
    </source>
</evidence>
<evidence type="ECO:0000256" key="7">
    <source>
        <dbReference type="ARBA" id="ARBA00025649"/>
    </source>
</evidence>
<evidence type="ECO:0000313" key="11">
    <source>
        <dbReference type="EMBL" id="GAA4385246.1"/>
    </source>
</evidence>
<proteinExistence type="inferred from homology"/>
<organism evidence="11 12">
    <name type="scientific">Tsukamurella soli</name>
    <dbReference type="NCBI Taxonomy" id="644556"/>
    <lineage>
        <taxon>Bacteria</taxon>
        <taxon>Bacillati</taxon>
        <taxon>Actinomycetota</taxon>
        <taxon>Actinomycetes</taxon>
        <taxon>Mycobacteriales</taxon>
        <taxon>Tsukamurellaceae</taxon>
        <taxon>Tsukamurella</taxon>
    </lineage>
</organism>
<evidence type="ECO:0000256" key="9">
    <source>
        <dbReference type="ARBA" id="ARBA00049933"/>
    </source>
</evidence>
<keyword evidence="12" id="KW-1185">Reference proteome</keyword>
<comment type="cofactor">
    <cofactor evidence="9">
        <name>AMP</name>
        <dbReference type="ChEBI" id="CHEBI:456215"/>
    </cofactor>
</comment>
<dbReference type="SUPFAM" id="SSF52402">
    <property type="entry name" value="Adenine nucleotide alpha hydrolases-like"/>
    <property type="match status" value="1"/>
</dbReference>
<comment type="caution">
    <text evidence="11">The sequence shown here is derived from an EMBL/GenBank/DDBJ whole genome shotgun (WGS) entry which is preliminary data.</text>
</comment>
<dbReference type="PROSITE" id="PS01065">
    <property type="entry name" value="ETF_BETA"/>
    <property type="match status" value="1"/>
</dbReference>
<feature type="domain" description="Electron transfer flavoprotein alpha/beta-subunit N-terminal" evidence="10">
    <location>
        <begin position="24"/>
        <end position="213"/>
    </location>
</feature>
<dbReference type="RefSeq" id="WP_344990837.1">
    <property type="nucleotide sequence ID" value="NZ_BAABFR010000006.1"/>
</dbReference>
<dbReference type="PANTHER" id="PTHR21294:SF8">
    <property type="entry name" value="ELECTRON TRANSFER FLAVOPROTEIN SUBUNIT BETA"/>
    <property type="match status" value="1"/>
</dbReference>
<evidence type="ECO:0000256" key="3">
    <source>
        <dbReference type="ARBA" id="ARBA00011355"/>
    </source>
</evidence>
<evidence type="ECO:0000256" key="8">
    <source>
        <dbReference type="ARBA" id="ARBA00042002"/>
    </source>
</evidence>